<name>J9EFS7_WUCBA</name>
<evidence type="ECO:0000313" key="1">
    <source>
        <dbReference type="EMBL" id="EJW81013.1"/>
    </source>
</evidence>
<feature type="non-terminal residue" evidence="1">
    <location>
        <position position="1"/>
    </location>
</feature>
<organism evidence="1 2">
    <name type="scientific">Wuchereria bancrofti</name>
    <dbReference type="NCBI Taxonomy" id="6293"/>
    <lineage>
        <taxon>Eukaryota</taxon>
        <taxon>Metazoa</taxon>
        <taxon>Ecdysozoa</taxon>
        <taxon>Nematoda</taxon>
        <taxon>Chromadorea</taxon>
        <taxon>Rhabditida</taxon>
        <taxon>Spirurina</taxon>
        <taxon>Spiruromorpha</taxon>
        <taxon>Filarioidea</taxon>
        <taxon>Onchocercidae</taxon>
        <taxon>Wuchereria</taxon>
    </lineage>
</organism>
<dbReference type="EMBL" id="ADBV01004001">
    <property type="protein sequence ID" value="EJW81013.1"/>
    <property type="molecule type" value="Genomic_DNA"/>
</dbReference>
<comment type="caution">
    <text evidence="1">The sequence shown here is derived from an EMBL/GenBank/DDBJ whole genome shotgun (WGS) entry which is preliminary data.</text>
</comment>
<protein>
    <submittedName>
        <fullName evidence="1">Uncharacterized protein</fullName>
    </submittedName>
</protein>
<gene>
    <name evidence="1" type="ORF">WUBG_08079</name>
</gene>
<reference evidence="2" key="1">
    <citation type="submission" date="2012-08" db="EMBL/GenBank/DDBJ databases">
        <title>The Genome Sequence of Wuchereria bancrofti.</title>
        <authorList>
            <person name="Nutman T.B."/>
            <person name="Fink D.L."/>
            <person name="Russ C."/>
            <person name="Young S."/>
            <person name="Zeng Q."/>
            <person name="Koehrsen M."/>
            <person name="Alvarado L."/>
            <person name="Berlin A."/>
            <person name="Chapman S.B."/>
            <person name="Chen Z."/>
            <person name="Freedman E."/>
            <person name="Gellesch M."/>
            <person name="Goldberg J."/>
            <person name="Griggs A."/>
            <person name="Gujja S."/>
            <person name="Heilman E.R."/>
            <person name="Heiman D."/>
            <person name="Hepburn T."/>
            <person name="Howarth C."/>
            <person name="Jen D."/>
            <person name="Larson L."/>
            <person name="Lewis B."/>
            <person name="Mehta T."/>
            <person name="Park D."/>
            <person name="Pearson M."/>
            <person name="Roberts A."/>
            <person name="Saif S."/>
            <person name="Shea T."/>
            <person name="Shenoy N."/>
            <person name="Sisk P."/>
            <person name="Stolte C."/>
            <person name="Sykes S."/>
            <person name="Walk T."/>
            <person name="White J."/>
            <person name="Yandava C."/>
            <person name="Haas B."/>
            <person name="Henn M.R."/>
            <person name="Nusbaum C."/>
            <person name="Birren B."/>
        </authorList>
    </citation>
    <scope>NUCLEOTIDE SEQUENCE [LARGE SCALE GENOMIC DNA]</scope>
    <source>
        <strain evidence="2">NA</strain>
    </source>
</reference>
<evidence type="ECO:0000313" key="2">
    <source>
        <dbReference type="Proteomes" id="UP000004810"/>
    </source>
</evidence>
<dbReference type="Proteomes" id="UP000004810">
    <property type="component" value="Unassembled WGS sequence"/>
</dbReference>
<proteinExistence type="predicted"/>
<accession>J9EFS7</accession>
<sequence>EENICWSLLSSKPTEHVVVVSCRYLTAPFSTSPPPPPSPPPAAAASQSIRASLRTACSVGSPQKI</sequence>
<dbReference type="AlphaFoldDB" id="J9EFS7"/>